<dbReference type="Gene3D" id="3.40.50.2300">
    <property type="match status" value="1"/>
</dbReference>
<reference evidence="4" key="1">
    <citation type="submission" date="2017-10" db="EMBL/GenBank/DDBJ databases">
        <authorList>
            <person name="Kravchenko I.K."/>
            <person name="Grouzdev D.S."/>
        </authorList>
    </citation>
    <scope>NUCLEOTIDE SEQUENCE [LARGE SCALE GENOMIC DNA]</scope>
    <source>
        <strain evidence="4">B2</strain>
    </source>
</reference>
<dbReference type="PROSITE" id="PS50110">
    <property type="entry name" value="RESPONSE_REGULATORY"/>
    <property type="match status" value="1"/>
</dbReference>
<proteinExistence type="predicted"/>
<name>A0A2B8BM53_9PROT</name>
<accession>A0A2B8BM53</accession>
<sequence>MAVPAELAGREAAQAEPSFAGLTVLIVEDEILIAMDLEDLLTDHGATCLDPVGSIGKALTMIAGHHVDMAFLDVNLRGELIDPVADRLAAAGTPFLFTTSYGVDALPPAHRHRPMIAKPYGESAIIRAFAEHCPN</sequence>
<dbReference type="GO" id="GO:0000160">
    <property type="term" value="P:phosphorelay signal transduction system"/>
    <property type="evidence" value="ECO:0007669"/>
    <property type="project" value="InterPro"/>
</dbReference>
<protein>
    <submittedName>
        <fullName evidence="3">Response regulator</fullName>
    </submittedName>
</protein>
<evidence type="ECO:0000313" key="4">
    <source>
        <dbReference type="Proteomes" id="UP000225379"/>
    </source>
</evidence>
<dbReference type="AlphaFoldDB" id="A0A2B8BM53"/>
<keyword evidence="1" id="KW-0597">Phosphoprotein</keyword>
<feature type="modified residue" description="4-aspartylphosphate" evidence="1">
    <location>
        <position position="73"/>
    </location>
</feature>
<gene>
    <name evidence="3" type="ORF">CRT60_05595</name>
</gene>
<feature type="domain" description="Response regulatory" evidence="2">
    <location>
        <begin position="23"/>
        <end position="133"/>
    </location>
</feature>
<dbReference type="OrthoDB" id="582170at2"/>
<evidence type="ECO:0000259" key="2">
    <source>
        <dbReference type="PROSITE" id="PS50110"/>
    </source>
</evidence>
<dbReference type="SUPFAM" id="SSF52172">
    <property type="entry name" value="CheY-like"/>
    <property type="match status" value="1"/>
</dbReference>
<evidence type="ECO:0000256" key="1">
    <source>
        <dbReference type="PROSITE-ProRule" id="PRU00169"/>
    </source>
</evidence>
<dbReference type="Proteomes" id="UP000225379">
    <property type="component" value="Unassembled WGS sequence"/>
</dbReference>
<comment type="caution">
    <text evidence="3">The sequence shown here is derived from an EMBL/GenBank/DDBJ whole genome shotgun (WGS) entry which is preliminary data.</text>
</comment>
<evidence type="ECO:0000313" key="3">
    <source>
        <dbReference type="EMBL" id="PGH58613.1"/>
    </source>
</evidence>
<organism evidence="3 4">
    <name type="scientific">Azospirillum palustre</name>
    <dbReference type="NCBI Taxonomy" id="2044885"/>
    <lineage>
        <taxon>Bacteria</taxon>
        <taxon>Pseudomonadati</taxon>
        <taxon>Pseudomonadota</taxon>
        <taxon>Alphaproteobacteria</taxon>
        <taxon>Rhodospirillales</taxon>
        <taxon>Azospirillaceae</taxon>
        <taxon>Azospirillum</taxon>
    </lineage>
</organism>
<keyword evidence="4" id="KW-1185">Reference proteome</keyword>
<dbReference type="InterPro" id="IPR011006">
    <property type="entry name" value="CheY-like_superfamily"/>
</dbReference>
<dbReference type="EMBL" id="PDKW01000038">
    <property type="protein sequence ID" value="PGH58613.1"/>
    <property type="molecule type" value="Genomic_DNA"/>
</dbReference>
<dbReference type="InterPro" id="IPR001789">
    <property type="entry name" value="Sig_transdc_resp-reg_receiver"/>
</dbReference>